<dbReference type="Pfam" id="PF00534">
    <property type="entry name" value="Glycos_transf_1"/>
    <property type="match status" value="1"/>
</dbReference>
<dbReference type="InterPro" id="IPR001296">
    <property type="entry name" value="Glyco_trans_1"/>
</dbReference>
<dbReference type="CDD" id="cd03811">
    <property type="entry name" value="GT4_GT28_WabH-like"/>
    <property type="match status" value="1"/>
</dbReference>
<dbReference type="KEGG" id="bvq:FHE72_01355"/>
<evidence type="ECO:0000313" key="2">
    <source>
        <dbReference type="EMBL" id="QHE59840.1"/>
    </source>
</evidence>
<dbReference type="PANTHER" id="PTHR12526:SF630">
    <property type="entry name" value="GLYCOSYLTRANSFERASE"/>
    <property type="match status" value="1"/>
</dbReference>
<evidence type="ECO:0000259" key="1">
    <source>
        <dbReference type="Pfam" id="PF00534"/>
    </source>
</evidence>
<sequence>MKKKIMFMVINMNIGGTEKALLNMINEMPKDQYEITVLMLEKYGGFLDAIPKEVKVEYLENYVDYKNIVNRPPMENILNHFRHNEFIRGFNLGLVYLLSKVFKKNLFYLNHILKGFPEYKNQYDVAVAYAGPMDFISYFIAKKIKANKKVQWIHFDVEKIGFDWKSASKIYKEFDKIFVVSQEGKNKLSKLLKNLNRENKIDYCGNIVSSGLIRNLATEEKGFDDDFNGIRILTVGRLSKEKGQDMTIKVLSRLRQEGFKVRWYCVGEGKERKEYERLIKEYNVKEDYLLLGAKINPYPYMKDCNIYVQSSSHEGYCITLAEARCFSNPIITTDFTGAREQIKHNENGMIVSFNEEELYKALVKTINDKQLKSKIINNLESEIIDTKVEMKKIYEIINY</sequence>
<feature type="domain" description="Glycosyl transferase family 1" evidence="1">
    <location>
        <begin position="230"/>
        <end position="378"/>
    </location>
</feature>
<gene>
    <name evidence="2" type="ORF">FHE72_01355</name>
</gene>
<dbReference type="EMBL" id="CP047394">
    <property type="protein sequence ID" value="QHE59840.1"/>
    <property type="molecule type" value="Genomic_DNA"/>
</dbReference>
<protein>
    <submittedName>
        <fullName evidence="2">Glycosyltransferase</fullName>
    </submittedName>
</protein>
<dbReference type="Proteomes" id="UP000465062">
    <property type="component" value="Chromosome"/>
</dbReference>
<dbReference type="AlphaFoldDB" id="A0A6I6UMQ7"/>
<accession>A0A6I6UMQ7</accession>
<organism evidence="2 3">
    <name type="scientific">Rossellomorea vietnamensis</name>
    <dbReference type="NCBI Taxonomy" id="218284"/>
    <lineage>
        <taxon>Bacteria</taxon>
        <taxon>Bacillati</taxon>
        <taxon>Bacillota</taxon>
        <taxon>Bacilli</taxon>
        <taxon>Bacillales</taxon>
        <taxon>Bacillaceae</taxon>
        <taxon>Rossellomorea</taxon>
    </lineage>
</organism>
<dbReference type="PANTHER" id="PTHR12526">
    <property type="entry name" value="GLYCOSYLTRANSFERASE"/>
    <property type="match status" value="1"/>
</dbReference>
<dbReference type="Gene3D" id="3.40.50.2000">
    <property type="entry name" value="Glycogen Phosphorylase B"/>
    <property type="match status" value="2"/>
</dbReference>
<reference evidence="2 3" key="1">
    <citation type="submission" date="2019-06" db="EMBL/GenBank/DDBJ databases">
        <title>An operon consisting of a P-type ATPase gene and a transcriptional regular gene given the different cadmium resistance in Bacillus vietamensis 151-6 and Bacillus marisflavi 151-25.</title>
        <authorList>
            <person name="Yu X."/>
        </authorList>
    </citation>
    <scope>NUCLEOTIDE SEQUENCE [LARGE SCALE GENOMIC DNA]</scope>
    <source>
        <strain evidence="2 3">151-6</strain>
    </source>
</reference>
<keyword evidence="2" id="KW-0808">Transferase</keyword>
<proteinExistence type="predicted"/>
<name>A0A6I6UMQ7_9BACI</name>
<dbReference type="RefSeq" id="WP_159360999.1">
    <property type="nucleotide sequence ID" value="NZ_CP047394.1"/>
</dbReference>
<dbReference type="SUPFAM" id="SSF53756">
    <property type="entry name" value="UDP-Glycosyltransferase/glycogen phosphorylase"/>
    <property type="match status" value="1"/>
</dbReference>
<dbReference type="GO" id="GO:0016757">
    <property type="term" value="F:glycosyltransferase activity"/>
    <property type="evidence" value="ECO:0007669"/>
    <property type="project" value="InterPro"/>
</dbReference>
<evidence type="ECO:0000313" key="3">
    <source>
        <dbReference type="Proteomes" id="UP000465062"/>
    </source>
</evidence>